<dbReference type="EMBL" id="BAAAPE010000008">
    <property type="protein sequence ID" value="GAA2077762.1"/>
    <property type="molecule type" value="Genomic_DNA"/>
</dbReference>
<proteinExistence type="predicted"/>
<keyword evidence="2 4" id="KW-0238">DNA-binding</keyword>
<evidence type="ECO:0000256" key="5">
    <source>
        <dbReference type="SAM" id="MobiDB-lite"/>
    </source>
</evidence>
<dbReference type="PANTHER" id="PTHR30055">
    <property type="entry name" value="HTH-TYPE TRANSCRIPTIONAL REGULATOR RUTR"/>
    <property type="match status" value="1"/>
</dbReference>
<comment type="caution">
    <text evidence="7">The sequence shown here is derived from an EMBL/GenBank/DDBJ whole genome shotgun (WGS) entry which is preliminary data.</text>
</comment>
<evidence type="ECO:0000256" key="1">
    <source>
        <dbReference type="ARBA" id="ARBA00023015"/>
    </source>
</evidence>
<evidence type="ECO:0000259" key="6">
    <source>
        <dbReference type="PROSITE" id="PS50977"/>
    </source>
</evidence>
<dbReference type="Gene3D" id="1.10.357.10">
    <property type="entry name" value="Tetracycline Repressor, domain 2"/>
    <property type="match status" value="1"/>
</dbReference>
<feature type="region of interest" description="Disordered" evidence="5">
    <location>
        <begin position="1"/>
        <end position="36"/>
    </location>
</feature>
<keyword evidence="3" id="KW-0804">Transcription</keyword>
<dbReference type="Proteomes" id="UP001500016">
    <property type="component" value="Unassembled WGS sequence"/>
</dbReference>
<gene>
    <name evidence="7" type="ORF">GCM10009801_34090</name>
</gene>
<sequence length="251" mass="27469">MAARREGGGSGGSGSEPTLVWERPEPPERPAPSPLSRERIVRAAVELADADGLEAVSLRKVAAALDAGPMRLYRYLSTKEELIDLMADAVYGEMAGPLHALEGDWRAVLRALAHRVRDAVLRHEWFAELLGGRPHLGPEGLAYLERSLAALHSAPGFEDLNRVMRAVEAVNAYVVGAVRREVTERRAERVTGMSEEQWQRTVAPYLARLRATGRYPTLARVMDETAHLDFARTFDAGLTVVLDGVAAGLRT</sequence>
<evidence type="ECO:0000313" key="8">
    <source>
        <dbReference type="Proteomes" id="UP001500016"/>
    </source>
</evidence>
<dbReference type="PANTHER" id="PTHR30055:SF151">
    <property type="entry name" value="TRANSCRIPTIONAL REGULATORY PROTEIN"/>
    <property type="match status" value="1"/>
</dbReference>
<protein>
    <submittedName>
        <fullName evidence="7">TetR/AcrR family transcriptional regulator C-terminal domain-containing protein</fullName>
    </submittedName>
</protein>
<evidence type="ECO:0000256" key="2">
    <source>
        <dbReference type="ARBA" id="ARBA00023125"/>
    </source>
</evidence>
<dbReference type="PROSITE" id="PS50977">
    <property type="entry name" value="HTH_TETR_2"/>
    <property type="match status" value="1"/>
</dbReference>
<dbReference type="RefSeq" id="WP_344528898.1">
    <property type="nucleotide sequence ID" value="NZ_BAAAPE010000008.1"/>
</dbReference>
<dbReference type="Pfam" id="PF02909">
    <property type="entry name" value="TetR_C_1"/>
    <property type="match status" value="1"/>
</dbReference>
<feature type="DNA-binding region" description="H-T-H motif" evidence="4">
    <location>
        <begin position="57"/>
        <end position="76"/>
    </location>
</feature>
<organism evidence="7 8">
    <name type="scientific">Streptomyces albiaxialis</name>
    <dbReference type="NCBI Taxonomy" id="329523"/>
    <lineage>
        <taxon>Bacteria</taxon>
        <taxon>Bacillati</taxon>
        <taxon>Actinomycetota</taxon>
        <taxon>Actinomycetes</taxon>
        <taxon>Kitasatosporales</taxon>
        <taxon>Streptomycetaceae</taxon>
        <taxon>Streptomyces</taxon>
    </lineage>
</organism>
<dbReference type="InterPro" id="IPR004111">
    <property type="entry name" value="Repressor_TetR_C"/>
</dbReference>
<evidence type="ECO:0000256" key="3">
    <source>
        <dbReference type="ARBA" id="ARBA00023163"/>
    </source>
</evidence>
<dbReference type="InterPro" id="IPR001647">
    <property type="entry name" value="HTH_TetR"/>
</dbReference>
<dbReference type="InterPro" id="IPR036271">
    <property type="entry name" value="Tet_transcr_reg_TetR-rel_C_sf"/>
</dbReference>
<reference evidence="7 8" key="1">
    <citation type="journal article" date="2019" name="Int. J. Syst. Evol. Microbiol.">
        <title>The Global Catalogue of Microorganisms (GCM) 10K type strain sequencing project: providing services to taxonomists for standard genome sequencing and annotation.</title>
        <authorList>
            <consortium name="The Broad Institute Genomics Platform"/>
            <consortium name="The Broad Institute Genome Sequencing Center for Infectious Disease"/>
            <person name="Wu L."/>
            <person name="Ma J."/>
        </authorList>
    </citation>
    <scope>NUCLEOTIDE SEQUENCE [LARGE SCALE GENOMIC DNA]</scope>
    <source>
        <strain evidence="7 8">JCM 15478</strain>
    </source>
</reference>
<dbReference type="SUPFAM" id="SSF48498">
    <property type="entry name" value="Tetracyclin repressor-like, C-terminal domain"/>
    <property type="match status" value="1"/>
</dbReference>
<dbReference type="Gene3D" id="1.10.10.60">
    <property type="entry name" value="Homeodomain-like"/>
    <property type="match status" value="1"/>
</dbReference>
<dbReference type="InterPro" id="IPR009057">
    <property type="entry name" value="Homeodomain-like_sf"/>
</dbReference>
<dbReference type="Pfam" id="PF00440">
    <property type="entry name" value="TetR_N"/>
    <property type="match status" value="1"/>
</dbReference>
<name>A0ABN2VYM2_9ACTN</name>
<evidence type="ECO:0000313" key="7">
    <source>
        <dbReference type="EMBL" id="GAA2077762.1"/>
    </source>
</evidence>
<keyword evidence="8" id="KW-1185">Reference proteome</keyword>
<accession>A0ABN2VYM2</accession>
<feature type="domain" description="HTH tetR-type" evidence="6">
    <location>
        <begin position="34"/>
        <end position="94"/>
    </location>
</feature>
<dbReference type="InterPro" id="IPR050109">
    <property type="entry name" value="HTH-type_TetR-like_transc_reg"/>
</dbReference>
<evidence type="ECO:0000256" key="4">
    <source>
        <dbReference type="PROSITE-ProRule" id="PRU00335"/>
    </source>
</evidence>
<dbReference type="SUPFAM" id="SSF46689">
    <property type="entry name" value="Homeodomain-like"/>
    <property type="match status" value="1"/>
</dbReference>
<keyword evidence="1" id="KW-0805">Transcription regulation</keyword>